<protein>
    <recommendedName>
        <fullName evidence="4">COP9 signalosome complex subunit 8</fullName>
    </recommendedName>
</protein>
<dbReference type="GO" id="GO:0008180">
    <property type="term" value="C:COP9 signalosome"/>
    <property type="evidence" value="ECO:0007669"/>
    <property type="project" value="UniProtKB-KW"/>
</dbReference>
<feature type="domain" description="PCI" evidence="8">
    <location>
        <begin position="10"/>
        <end position="190"/>
    </location>
</feature>
<dbReference type="AlphaFoldDB" id="A0A0K9NSU2"/>
<dbReference type="InterPro" id="IPR000717">
    <property type="entry name" value="PCI_dom"/>
</dbReference>
<comment type="subcellular location">
    <subcellularLocation>
        <location evidence="2">Cytoplasm</location>
    </subcellularLocation>
    <subcellularLocation>
        <location evidence="1">Nucleus</location>
    </subcellularLocation>
</comment>
<dbReference type="GO" id="GO:0005737">
    <property type="term" value="C:cytoplasm"/>
    <property type="evidence" value="ECO:0007669"/>
    <property type="project" value="UniProtKB-SubCell"/>
</dbReference>
<evidence type="ECO:0000259" key="8">
    <source>
        <dbReference type="PROSITE" id="PS50250"/>
    </source>
</evidence>
<keyword evidence="10" id="KW-1185">Reference proteome</keyword>
<keyword evidence="6" id="KW-0736">Signalosome</keyword>
<dbReference type="Gene3D" id="1.25.40.990">
    <property type="match status" value="1"/>
</dbReference>
<dbReference type="OrthoDB" id="5351233at2759"/>
<dbReference type="OMA" id="MRIPDKL"/>
<dbReference type="PANTHER" id="PTHR13339:SF0">
    <property type="entry name" value="COP9 SIGNALOSOME COMPLEX SUBUNIT 8"/>
    <property type="match status" value="1"/>
</dbReference>
<keyword evidence="7" id="KW-0539">Nucleus</keyword>
<gene>
    <name evidence="9" type="ORF">ZOSMA_65G00030</name>
</gene>
<evidence type="ECO:0000256" key="1">
    <source>
        <dbReference type="ARBA" id="ARBA00004123"/>
    </source>
</evidence>
<evidence type="ECO:0000256" key="5">
    <source>
        <dbReference type="ARBA" id="ARBA00022490"/>
    </source>
</evidence>
<evidence type="ECO:0000256" key="3">
    <source>
        <dbReference type="ARBA" id="ARBA00008252"/>
    </source>
</evidence>
<comment type="caution">
    <text evidence="9">The sequence shown here is derived from an EMBL/GenBank/DDBJ whole genome shotgun (WGS) entry which is preliminary data.</text>
</comment>
<accession>A0A0K9NSU2</accession>
<evidence type="ECO:0000256" key="6">
    <source>
        <dbReference type="ARBA" id="ARBA00022790"/>
    </source>
</evidence>
<organism evidence="9 10">
    <name type="scientific">Zostera marina</name>
    <name type="common">Eelgrass</name>
    <dbReference type="NCBI Taxonomy" id="29655"/>
    <lineage>
        <taxon>Eukaryota</taxon>
        <taxon>Viridiplantae</taxon>
        <taxon>Streptophyta</taxon>
        <taxon>Embryophyta</taxon>
        <taxon>Tracheophyta</taxon>
        <taxon>Spermatophyta</taxon>
        <taxon>Magnoliopsida</taxon>
        <taxon>Liliopsida</taxon>
        <taxon>Zosteraceae</taxon>
        <taxon>Zostera</taxon>
    </lineage>
</organism>
<dbReference type="PROSITE" id="PS50250">
    <property type="entry name" value="PCI"/>
    <property type="match status" value="1"/>
</dbReference>
<dbReference type="GO" id="GO:0000338">
    <property type="term" value="P:protein deneddylation"/>
    <property type="evidence" value="ECO:0007669"/>
    <property type="project" value="InterPro"/>
</dbReference>
<name>A0A0K9NSU2_ZOSMR</name>
<dbReference type="Proteomes" id="UP000036987">
    <property type="component" value="Unassembled WGS sequence"/>
</dbReference>
<evidence type="ECO:0000313" key="10">
    <source>
        <dbReference type="Proteomes" id="UP000036987"/>
    </source>
</evidence>
<dbReference type="EMBL" id="LFYR01001739">
    <property type="protein sequence ID" value="KMZ59673.1"/>
    <property type="molecule type" value="Genomic_DNA"/>
</dbReference>
<dbReference type="InterPro" id="IPR033464">
    <property type="entry name" value="CSN8_PSD8_EIF3K"/>
</dbReference>
<reference evidence="10" key="1">
    <citation type="journal article" date="2016" name="Nature">
        <title>The genome of the seagrass Zostera marina reveals angiosperm adaptation to the sea.</title>
        <authorList>
            <person name="Olsen J.L."/>
            <person name="Rouze P."/>
            <person name="Verhelst B."/>
            <person name="Lin Y.-C."/>
            <person name="Bayer T."/>
            <person name="Collen J."/>
            <person name="Dattolo E."/>
            <person name="De Paoli E."/>
            <person name="Dittami S."/>
            <person name="Maumus F."/>
            <person name="Michel G."/>
            <person name="Kersting A."/>
            <person name="Lauritano C."/>
            <person name="Lohaus R."/>
            <person name="Toepel M."/>
            <person name="Tonon T."/>
            <person name="Vanneste K."/>
            <person name="Amirebrahimi M."/>
            <person name="Brakel J."/>
            <person name="Bostroem C."/>
            <person name="Chovatia M."/>
            <person name="Grimwood J."/>
            <person name="Jenkins J.W."/>
            <person name="Jueterbock A."/>
            <person name="Mraz A."/>
            <person name="Stam W.T."/>
            <person name="Tice H."/>
            <person name="Bornberg-Bauer E."/>
            <person name="Green P.J."/>
            <person name="Pearson G.A."/>
            <person name="Procaccini G."/>
            <person name="Duarte C.M."/>
            <person name="Schmutz J."/>
            <person name="Reusch T.B.H."/>
            <person name="Van de Peer Y."/>
        </authorList>
    </citation>
    <scope>NUCLEOTIDE SEQUENCE [LARGE SCALE GENOMIC DNA]</scope>
    <source>
        <strain evidence="10">cv. Finnish</strain>
    </source>
</reference>
<evidence type="ECO:0000256" key="7">
    <source>
        <dbReference type="ARBA" id="ARBA00023242"/>
    </source>
</evidence>
<proteinExistence type="inferred from homology"/>
<evidence type="ECO:0000256" key="4">
    <source>
        <dbReference type="ARBA" id="ARBA00014875"/>
    </source>
</evidence>
<keyword evidence="5" id="KW-0963">Cytoplasm</keyword>
<dbReference type="InterPro" id="IPR033205">
    <property type="entry name" value="COP9_CSN8"/>
</dbReference>
<evidence type="ECO:0000313" key="9">
    <source>
        <dbReference type="EMBL" id="KMZ59673.1"/>
    </source>
</evidence>
<dbReference type="PANTHER" id="PTHR13339">
    <property type="entry name" value="COP9 SIGNALOSOME COMPLEX SUBUNIT 8"/>
    <property type="match status" value="1"/>
</dbReference>
<dbReference type="Pfam" id="PF10075">
    <property type="entry name" value="CSN8_PSD8_EIF3K"/>
    <property type="match status" value="1"/>
</dbReference>
<dbReference type="STRING" id="29655.A0A0K9NSU2"/>
<comment type="similarity">
    <text evidence="3">Belongs to the CSN8 family.</text>
</comment>
<evidence type="ECO:0000256" key="2">
    <source>
        <dbReference type="ARBA" id="ARBA00004496"/>
    </source>
</evidence>
<sequence length="197" mass="22433">MDLSDIHSALSSKSYSNVADICDELMLKIASNGVDYEQEWPYAIHLLGHIFVDDLNSARFLWKTIPAFVKEAKPEVVAVWKIGQCLWTTDYSGVYASLLGFEWSPELSIFISAFSEKYTDRMFKLLASSYSTISITDMTHFTGMSKESATQFALQNGWTLDQASQMLTVKQQTTVSKQKVDPSYLQRLTEYVFHLEH</sequence>
<dbReference type="GO" id="GO:0010387">
    <property type="term" value="P:COP9 signalosome assembly"/>
    <property type="evidence" value="ECO:0007669"/>
    <property type="project" value="InterPro"/>
</dbReference>